<evidence type="ECO:0000313" key="2">
    <source>
        <dbReference type="Proteomes" id="UP001305174"/>
    </source>
</evidence>
<dbReference type="Gene3D" id="3.30.1360.170">
    <property type="match status" value="1"/>
</dbReference>
<dbReference type="GO" id="GO:0050660">
    <property type="term" value="F:flavin adenine dinucleotide binding"/>
    <property type="evidence" value="ECO:0007669"/>
    <property type="project" value="InterPro"/>
</dbReference>
<dbReference type="InterPro" id="IPR036098">
    <property type="entry name" value="Thymidylate_synthase_ThyX_sf"/>
</dbReference>
<organism evidence="1 2">
    <name type="scientific">Pseudomonas phage vB_PseuGesM_254</name>
    <dbReference type="NCBI Taxonomy" id="3092638"/>
    <lineage>
        <taxon>Viruses</taxon>
        <taxon>Duplodnaviria</taxon>
        <taxon>Heunggongvirae</taxon>
        <taxon>Uroviricota</taxon>
        <taxon>Caudoviricetes</taxon>
        <taxon>Vandenendeviridae</taxon>
        <taxon>Chemalvirus</taxon>
        <taxon>Chemalvirus PseuGes254</taxon>
    </lineage>
</organism>
<accession>A0AAX4G6Q7</accession>
<dbReference type="SUPFAM" id="SSF69796">
    <property type="entry name" value="Thymidylate synthase-complementing protein Thy1"/>
    <property type="match status" value="1"/>
</dbReference>
<evidence type="ECO:0000313" key="1">
    <source>
        <dbReference type="EMBL" id="WOZ57516.1"/>
    </source>
</evidence>
<reference evidence="2" key="1">
    <citation type="submission" date="2024-05" db="EMBL/GenBank/DDBJ databases">
        <authorList>
            <person name="Tikunov A.Y."/>
            <person name="Morozova V.V."/>
            <person name="Kozlova Y.N."/>
            <person name="Tikunova N.V."/>
            <person name="Babkin I.V."/>
        </authorList>
    </citation>
    <scope>NUCLEOTIDE SEQUENCE [LARGE SCALE GENOMIC DNA]</scope>
</reference>
<dbReference type="GO" id="GO:0006231">
    <property type="term" value="P:dTMP biosynthetic process"/>
    <property type="evidence" value="ECO:0007669"/>
    <property type="project" value="InterPro"/>
</dbReference>
<keyword evidence="2" id="KW-1185">Reference proteome</keyword>
<proteinExistence type="predicted"/>
<dbReference type="GO" id="GO:0050797">
    <property type="term" value="F:thymidylate synthase (FAD) activity"/>
    <property type="evidence" value="ECO:0007669"/>
    <property type="project" value="InterPro"/>
</dbReference>
<sequence length="329" mass="37242">MTEVFELKPGIRAKVIAFSICARTGQTIITYELEYQRFIHAEFMTHREFSRNAMSSRAIPIKKMIEQVRNNPAKPVHWGKNQPGMQANVELDNRERGIVEDQWHSAAINAANSAATMDQYGAHKQVANRILEPFQWMKTVMTTTSLVNWDWLRDHADADPTIRALAVAMIEAKAAFGKPTVLNVGDWHVPYYGNGVWRDSGYCNGDMEPVYNKRDSTSTLANALAISSSCCAQVSYRLLDDTREKAQMIYGKLVESEPVHASPFEHQATPIEPYATARKPYLPARNCHTMPMGWQKGITHVTREGKFCSGNFTNFIQHRQLIPNNVKRG</sequence>
<name>A0AAX4G6Q7_9CAUD</name>
<dbReference type="EMBL" id="OR575930">
    <property type="protein sequence ID" value="WOZ57516.1"/>
    <property type="molecule type" value="Genomic_DNA"/>
</dbReference>
<dbReference type="Proteomes" id="UP001305174">
    <property type="component" value="Segment"/>
</dbReference>
<protein>
    <submittedName>
        <fullName evidence="1">Thymidylate synthase</fullName>
    </submittedName>
</protein>